<dbReference type="AlphaFoldDB" id="C2XWV0"/>
<organism evidence="1">
    <name type="scientific">Bacillus mycoides</name>
    <dbReference type="NCBI Taxonomy" id="1405"/>
    <lineage>
        <taxon>Bacteria</taxon>
        <taxon>Bacillati</taxon>
        <taxon>Bacillota</taxon>
        <taxon>Bacilli</taxon>
        <taxon>Bacillales</taxon>
        <taxon>Bacillaceae</taxon>
        <taxon>Bacillus</taxon>
        <taxon>Bacillus cereus group</taxon>
    </lineage>
</organism>
<dbReference type="RefSeq" id="WP_002066513.1">
    <property type="nucleotide sequence ID" value="NZ_CM000737.1"/>
</dbReference>
<accession>C2XWV0</accession>
<sequence>MRRKGYFINNESKEMYNNEIVVSNKIYPENPTLEELKQMVFNGEIEEVFISHYYDDRKSNLERESIDDVRADWDTKYHNNICLTDEPVSLEDFPEEYCFFAEMWGDEKGKVMLVLFMHH</sequence>
<dbReference type="Proteomes" id="UP000001753">
    <property type="component" value="Chromosome"/>
</dbReference>
<proteinExistence type="predicted"/>
<evidence type="ECO:0000313" key="1">
    <source>
        <dbReference type="EMBL" id="EEL69807.1"/>
    </source>
</evidence>
<comment type="caution">
    <text evidence="1">The sequence shown here is derived from an EMBL/GenBank/DDBJ whole genome shotgun (WGS) entry which is preliminary data.</text>
</comment>
<reference evidence="1" key="1">
    <citation type="journal article" date="2012" name="Genome Res.">
        <title>Genomic characterization of the Bacillus cereus sensu lato species: Backdrop to the evolution of Bacillus anthracis.</title>
        <authorList>
            <person name="Zwick M.E."/>
            <person name="Joseph S.J."/>
            <person name="Didelot X."/>
            <person name="Chen P.E."/>
            <person name="Bishop-Lilly K.A."/>
            <person name="Stewart A.C."/>
            <person name="Willner K."/>
            <person name="Nolan N."/>
            <person name="Lentz S."/>
            <person name="Thomason M.K."/>
            <person name="Sozhamannan S."/>
            <person name="Mateczun A.J."/>
            <person name="Du L."/>
            <person name="Read T.D."/>
        </authorList>
    </citation>
    <scope>NUCLEOTIDE SEQUENCE [LARGE SCALE GENOMIC DNA]</scope>
    <source>
        <strain evidence="1">AH603</strain>
    </source>
</reference>
<name>C2XWV0_BACMY</name>
<dbReference type="EMBL" id="ACMP01000087">
    <property type="protein sequence ID" value="EEL69807.1"/>
    <property type="molecule type" value="Genomic_DNA"/>
</dbReference>
<dbReference type="HOGENOM" id="CLU_167519_0_0_9"/>
<protein>
    <submittedName>
        <fullName evidence="1">Uncharacterized protein</fullName>
    </submittedName>
</protein>
<gene>
    <name evidence="1" type="ORF">bcere0026_31770</name>
</gene>